<evidence type="ECO:0000313" key="1">
    <source>
        <dbReference type="Proteomes" id="UP001652621"/>
    </source>
</evidence>
<accession>A0A9J7I117</accession>
<proteinExistence type="predicted"/>
<dbReference type="VEuPathDB" id="VectorBase:MDOMA2_012964"/>
<organism evidence="1 2">
    <name type="scientific">Musca domestica</name>
    <name type="common">House fly</name>
    <dbReference type="NCBI Taxonomy" id="7370"/>
    <lineage>
        <taxon>Eukaryota</taxon>
        <taxon>Metazoa</taxon>
        <taxon>Ecdysozoa</taxon>
        <taxon>Arthropoda</taxon>
        <taxon>Hexapoda</taxon>
        <taxon>Insecta</taxon>
        <taxon>Pterygota</taxon>
        <taxon>Neoptera</taxon>
        <taxon>Endopterygota</taxon>
        <taxon>Diptera</taxon>
        <taxon>Brachycera</taxon>
        <taxon>Muscomorpha</taxon>
        <taxon>Muscoidea</taxon>
        <taxon>Muscidae</taxon>
        <taxon>Musca</taxon>
    </lineage>
</organism>
<dbReference type="PANTHER" id="PTHR40552">
    <property type="entry name" value="AT05186P-RELATED"/>
    <property type="match status" value="1"/>
</dbReference>
<evidence type="ECO:0000313" key="2">
    <source>
        <dbReference type="RefSeq" id="XP_005180298.2"/>
    </source>
</evidence>
<dbReference type="PANTHER" id="PTHR40552:SF6">
    <property type="entry name" value="FI09606P-RELATED"/>
    <property type="match status" value="1"/>
</dbReference>
<dbReference type="AlphaFoldDB" id="A0A9J7I117"/>
<sequence>MPIFPPEICDQLLKTIHKMSMIPLACQEYQLSPIGCIRSENLDWILDIEDKIPIWSRLKDINTVGYRRKLPMSMVRGYDVEIPQRLWSLWSTIRENPKMPICNSKSKRKPFLAITVMALCVSRLVPLNFWNKKLLDKIVSNGWKYFKESLEEFSCPNRGFQLEDLSTECSFEGAHFEVCLKTVQQGRLYSEPFDGPTNLAFALINFFVKRQFGILECCNRFLGFGFVPGRNGGYFMFDAQSMNFPLFHKDQAGVYMLRSNHLQMLLYCLIVALNVRHIKANFCIHKVDIRTSKAVRETSFEGLLKSKKNSLKISKTCLESSSNPSDIQNSHCVERVPDDADEKCTANYKRAERILPDLKVENCLIQPMVDTSEDISKANGDFVKMICSETIVPLTEKEKGARLEHSFVHKLPEALFWR</sequence>
<dbReference type="Proteomes" id="UP001652621">
    <property type="component" value="Unplaced"/>
</dbReference>
<name>A0A9J7I117_MUSDO</name>
<keyword evidence="1" id="KW-1185">Reference proteome</keyword>
<gene>
    <name evidence="2" type="primary">LOC101900956</name>
</gene>
<dbReference type="RefSeq" id="XP_005180298.2">
    <property type="nucleotide sequence ID" value="XM_005180241.3"/>
</dbReference>
<protein>
    <submittedName>
        <fullName evidence="2">Uncharacterized protein LOC101900956</fullName>
    </submittedName>
</protein>
<dbReference type="OrthoDB" id="8062037at2759"/>
<reference evidence="2" key="1">
    <citation type="submission" date="2025-08" db="UniProtKB">
        <authorList>
            <consortium name="RefSeq"/>
        </authorList>
    </citation>
    <scope>IDENTIFICATION</scope>
    <source>
        <strain evidence="2">Aabys</strain>
        <tissue evidence="2">Whole body</tissue>
    </source>
</reference>
<dbReference type="KEGG" id="mde:101900956"/>
<dbReference type="GeneID" id="101900956"/>
<dbReference type="Gene3D" id="3.90.70.120">
    <property type="match status" value="1"/>
</dbReference>